<keyword evidence="9" id="KW-1185">Reference proteome</keyword>
<name>A0AAE4FRZ2_9CYAN</name>
<reference evidence="9" key="1">
    <citation type="submission" date="2023-07" db="EMBL/GenBank/DDBJ databases">
        <authorList>
            <person name="Luz R."/>
            <person name="Cordeiro R."/>
            <person name="Fonseca A."/>
            <person name="Goncalves V."/>
        </authorList>
    </citation>
    <scope>NUCLEOTIDE SEQUENCE [LARGE SCALE GENOMIC DNA]</scope>
    <source>
        <strain evidence="9">BACA0444</strain>
    </source>
</reference>
<feature type="compositionally biased region" description="Low complexity" evidence="6">
    <location>
        <begin position="314"/>
        <end position="325"/>
    </location>
</feature>
<dbReference type="Pfam" id="PF08478">
    <property type="entry name" value="POTRA_1"/>
    <property type="match status" value="1"/>
</dbReference>
<evidence type="ECO:0000256" key="3">
    <source>
        <dbReference type="ARBA" id="ARBA00022692"/>
    </source>
</evidence>
<dbReference type="AlphaFoldDB" id="A0AAE4FRZ2"/>
<evidence type="ECO:0000313" key="9">
    <source>
        <dbReference type="Proteomes" id="UP001268256"/>
    </source>
</evidence>
<keyword evidence="4" id="KW-0472">Membrane</keyword>
<dbReference type="GO" id="GO:0005886">
    <property type="term" value="C:plasma membrane"/>
    <property type="evidence" value="ECO:0007669"/>
    <property type="project" value="TreeGrafter"/>
</dbReference>
<organism evidence="8 9">
    <name type="scientific">Pseudocalidococcus azoricus BACA0444</name>
    <dbReference type="NCBI Taxonomy" id="2918990"/>
    <lineage>
        <taxon>Bacteria</taxon>
        <taxon>Bacillati</taxon>
        <taxon>Cyanobacteriota</taxon>
        <taxon>Cyanophyceae</taxon>
        <taxon>Acaryochloridales</taxon>
        <taxon>Thermosynechococcaceae</taxon>
        <taxon>Pseudocalidococcus</taxon>
        <taxon>Pseudocalidococcus azoricus</taxon>
    </lineage>
</organism>
<dbReference type="InterPro" id="IPR050487">
    <property type="entry name" value="FtsQ_DivIB"/>
</dbReference>
<dbReference type="GO" id="GO:0051301">
    <property type="term" value="P:cell division"/>
    <property type="evidence" value="ECO:0007669"/>
    <property type="project" value="UniProtKB-KW"/>
</dbReference>
<dbReference type="RefSeq" id="WP_322877237.1">
    <property type="nucleotide sequence ID" value="NZ_JAVMIP010000002.1"/>
</dbReference>
<gene>
    <name evidence="8" type="ORF">RIF25_03895</name>
</gene>
<evidence type="ECO:0000256" key="6">
    <source>
        <dbReference type="SAM" id="MobiDB-lite"/>
    </source>
</evidence>
<sequence length="325" mass="36296">MPSSKVTTIDSIQQRRKQLKTQKRLRSLANIWRTGVLMGLTGSLAWGLTLPDWMIHQPSQVTIVGHKLLKTEAIQALLPVRYPQSLLRLNPQGIIQGLEATLPVQRVTIARHLFPPTLIVGIDERLPVAIVLCERCRIKSPANLEQGPASIWMLDAQGLVAPRTSYVNDQLQSPASYPKLRGYFIPSQAGSASIMEIDPQRQKEWQTLFPLVAGLDMDVQEIDWQNPRNIILQTRFGPVHLGAYSPRLPAQLAALKRLQQLPQYLNPQQLVYIDLVNPDEPLLQMKTTVVRPNQSKPSQARNSLPTPSSPSPTPSFATPIPLRSP</sequence>
<dbReference type="PANTHER" id="PTHR37820">
    <property type="entry name" value="CELL DIVISION PROTEIN DIVIB"/>
    <property type="match status" value="1"/>
</dbReference>
<feature type="domain" description="POTRA" evidence="7">
    <location>
        <begin position="59"/>
        <end position="125"/>
    </location>
</feature>
<feature type="region of interest" description="Disordered" evidence="6">
    <location>
        <begin position="289"/>
        <end position="325"/>
    </location>
</feature>
<evidence type="ECO:0000256" key="4">
    <source>
        <dbReference type="ARBA" id="ARBA00022989"/>
    </source>
</evidence>
<keyword evidence="5" id="KW-0131">Cell cycle</keyword>
<protein>
    <submittedName>
        <fullName evidence="8">FtsQ-type POTRA domain-containing protein</fullName>
    </submittedName>
</protein>
<accession>A0AAE4FRZ2</accession>
<proteinExistence type="predicted"/>
<evidence type="ECO:0000256" key="2">
    <source>
        <dbReference type="ARBA" id="ARBA00022618"/>
    </source>
</evidence>
<keyword evidence="1" id="KW-1003">Cell membrane</keyword>
<keyword evidence="2" id="KW-0132">Cell division</keyword>
<comment type="caution">
    <text evidence="8">The sequence shown here is derived from an EMBL/GenBank/DDBJ whole genome shotgun (WGS) entry which is preliminary data.</text>
</comment>
<evidence type="ECO:0000256" key="5">
    <source>
        <dbReference type="ARBA" id="ARBA00023306"/>
    </source>
</evidence>
<dbReference type="InterPro" id="IPR013685">
    <property type="entry name" value="POTRA_FtsQ_type"/>
</dbReference>
<feature type="compositionally biased region" description="Polar residues" evidence="6">
    <location>
        <begin position="289"/>
        <end position="302"/>
    </location>
</feature>
<evidence type="ECO:0000313" key="8">
    <source>
        <dbReference type="EMBL" id="MDS3859945.1"/>
    </source>
</evidence>
<dbReference type="PANTHER" id="PTHR37820:SF1">
    <property type="entry name" value="CELL DIVISION PROTEIN FTSQ"/>
    <property type="match status" value="1"/>
</dbReference>
<evidence type="ECO:0000256" key="1">
    <source>
        <dbReference type="ARBA" id="ARBA00022475"/>
    </source>
</evidence>
<dbReference type="EMBL" id="JAVMIP010000002">
    <property type="protein sequence ID" value="MDS3859945.1"/>
    <property type="molecule type" value="Genomic_DNA"/>
</dbReference>
<evidence type="ECO:0000259" key="7">
    <source>
        <dbReference type="Pfam" id="PF08478"/>
    </source>
</evidence>
<keyword evidence="4" id="KW-1133">Transmembrane helix</keyword>
<dbReference type="Proteomes" id="UP001268256">
    <property type="component" value="Unassembled WGS sequence"/>
</dbReference>
<keyword evidence="3" id="KW-0812">Transmembrane</keyword>